<proteinExistence type="predicted"/>
<dbReference type="EMBL" id="FNNI01000004">
    <property type="protein sequence ID" value="SDX11108.1"/>
    <property type="molecule type" value="Genomic_DNA"/>
</dbReference>
<dbReference type="Gene3D" id="1.20.1590.10">
    <property type="entry name" value="YP_001051499.1 domain like"/>
    <property type="match status" value="1"/>
</dbReference>
<dbReference type="RefSeq" id="WP_092569046.1">
    <property type="nucleotide sequence ID" value="NZ_BMXH01000001.1"/>
</dbReference>
<dbReference type="InterPro" id="IPR007338">
    <property type="entry name" value="DUF416"/>
</dbReference>
<dbReference type="OrthoDB" id="9204516at2"/>
<dbReference type="Pfam" id="PF04222">
    <property type="entry name" value="DUF416"/>
    <property type="match status" value="1"/>
</dbReference>
<dbReference type="InterPro" id="IPR023381">
    <property type="entry name" value="YP001051499.1-like_dom_sf"/>
</dbReference>
<evidence type="ECO:0000313" key="2">
    <source>
        <dbReference type="Proteomes" id="UP000198500"/>
    </source>
</evidence>
<dbReference type="AlphaFoldDB" id="A0A1H2Z277"/>
<gene>
    <name evidence="1" type="ORF">SAMN05443545_1049</name>
</gene>
<reference evidence="1 2" key="1">
    <citation type="submission" date="2016-10" db="EMBL/GenBank/DDBJ databases">
        <authorList>
            <person name="de Groot N.N."/>
        </authorList>
    </citation>
    <scope>NUCLEOTIDE SEQUENCE [LARGE SCALE GENOMIC DNA]</scope>
    <source>
        <strain evidence="1 2">DSM 19219</strain>
    </source>
</reference>
<dbReference type="STRING" id="574349.SAMN05443545_1049"/>
<protein>
    <recommendedName>
        <fullName evidence="3">DUF416 domain-containing protein</fullName>
    </recommendedName>
</protein>
<name>A0A1H2Z277_9GAMM</name>
<sequence length="196" mass="21880">MDFLHDDFQHRLHRLNQRQSVAFMAALCERLLPNYALYADTTENGDVAALHNILDLVWETLLVPGAHIDFDRQADKLGALQPPSNDDSFGARRALDAVVALSATLDTLRGEAVDSVVEVSRVSQAGVIAFIEMTVHLEEDATLQRTVRDHPLMDDERHFQQAVLEHTEQMSSRDSVKALRRLGRNNGVSNLGLTLD</sequence>
<dbReference type="Proteomes" id="UP000198500">
    <property type="component" value="Unassembled WGS sequence"/>
</dbReference>
<evidence type="ECO:0000313" key="1">
    <source>
        <dbReference type="EMBL" id="SDX11108.1"/>
    </source>
</evidence>
<keyword evidence="2" id="KW-1185">Reference proteome</keyword>
<evidence type="ECO:0008006" key="3">
    <source>
        <dbReference type="Google" id="ProtNLM"/>
    </source>
</evidence>
<accession>A0A1H2Z277</accession>
<organism evidence="1 2">
    <name type="scientific">Aidingimonas halophila</name>
    <dbReference type="NCBI Taxonomy" id="574349"/>
    <lineage>
        <taxon>Bacteria</taxon>
        <taxon>Pseudomonadati</taxon>
        <taxon>Pseudomonadota</taxon>
        <taxon>Gammaproteobacteria</taxon>
        <taxon>Oceanospirillales</taxon>
        <taxon>Halomonadaceae</taxon>
        <taxon>Aidingimonas</taxon>
    </lineage>
</organism>